<name>A0A9N8ZQS2_9GLOM</name>
<evidence type="ECO:0000313" key="2">
    <source>
        <dbReference type="Proteomes" id="UP000789405"/>
    </source>
</evidence>
<dbReference type="AlphaFoldDB" id="A0A9N8ZQS2"/>
<accession>A0A9N8ZQS2</accession>
<dbReference type="Proteomes" id="UP000789405">
    <property type="component" value="Unassembled WGS sequence"/>
</dbReference>
<gene>
    <name evidence="1" type="ORF">DERYTH_LOCUS3035</name>
</gene>
<proteinExistence type="predicted"/>
<dbReference type="EMBL" id="CAJVPY010001022">
    <property type="protein sequence ID" value="CAG8503749.1"/>
    <property type="molecule type" value="Genomic_DNA"/>
</dbReference>
<keyword evidence="2" id="KW-1185">Reference proteome</keyword>
<comment type="caution">
    <text evidence="1">The sequence shown here is derived from an EMBL/GenBank/DDBJ whole genome shotgun (WGS) entry which is preliminary data.</text>
</comment>
<organism evidence="1 2">
    <name type="scientific">Dentiscutata erythropus</name>
    <dbReference type="NCBI Taxonomy" id="1348616"/>
    <lineage>
        <taxon>Eukaryota</taxon>
        <taxon>Fungi</taxon>
        <taxon>Fungi incertae sedis</taxon>
        <taxon>Mucoromycota</taxon>
        <taxon>Glomeromycotina</taxon>
        <taxon>Glomeromycetes</taxon>
        <taxon>Diversisporales</taxon>
        <taxon>Gigasporaceae</taxon>
        <taxon>Dentiscutata</taxon>
    </lineage>
</organism>
<evidence type="ECO:0000313" key="1">
    <source>
        <dbReference type="EMBL" id="CAG8503749.1"/>
    </source>
</evidence>
<protein>
    <submittedName>
        <fullName evidence="1">24082_t:CDS:1</fullName>
    </submittedName>
</protein>
<reference evidence="1" key="1">
    <citation type="submission" date="2021-06" db="EMBL/GenBank/DDBJ databases">
        <authorList>
            <person name="Kallberg Y."/>
            <person name="Tangrot J."/>
            <person name="Rosling A."/>
        </authorList>
    </citation>
    <scope>NUCLEOTIDE SEQUENCE</scope>
    <source>
        <strain evidence="1">MA453B</strain>
    </source>
</reference>
<sequence length="125" mass="14479">MENEKDIGLQFVMAKKMFKFKYNQPGSVESDIKLDYTFERPSNTSSFYNESDNMDEAFQKISGPIRQKSVLTKRKFTPFDTSKPFRIPFKSPTTINDNDFSGVQIIDKDQEICSNMETNSTFEIS</sequence>